<organism evidence="2 3">
    <name type="scientific">Hypholoma sublateritium (strain FD-334 SS-4)</name>
    <dbReference type="NCBI Taxonomy" id="945553"/>
    <lineage>
        <taxon>Eukaryota</taxon>
        <taxon>Fungi</taxon>
        <taxon>Dikarya</taxon>
        <taxon>Basidiomycota</taxon>
        <taxon>Agaricomycotina</taxon>
        <taxon>Agaricomycetes</taxon>
        <taxon>Agaricomycetidae</taxon>
        <taxon>Agaricales</taxon>
        <taxon>Agaricineae</taxon>
        <taxon>Strophariaceae</taxon>
        <taxon>Hypholoma</taxon>
    </lineage>
</organism>
<feature type="compositionally biased region" description="Basic and acidic residues" evidence="1">
    <location>
        <begin position="60"/>
        <end position="82"/>
    </location>
</feature>
<sequence length="373" mass="41512">MAQLITSRAVTPSESGSGLVSSCESPTTSVYYTDDADSEMDESRPISEYHTNADSPLSSQEERGRGTGEQFEHPVRSSELSHEATSTESWSVSDAIDTAPTSYLPSRNILSRSTSSRPQYLERVHYREALTLELMNAVEAAMAVYDSILANDPEAQVKSALLSLYLLRLTTPPPTLSCDDLERRFCAVADAKNAVKLRQSATLADIGECIMFLDSKLRLYDKDRVFLKSASVDLQFIKGQATTNGHSINFLGLELYRSQTQKSINYVRLAYSYYCNTSTTLFELVGTMIPMWLVFVPSLDLFSASEFTEHKDITLYLARGTRFSIARLTPLRSCKLGLDLDRFMICHNYSNTYCQNTATVSDLKKNLKDGGTG</sequence>
<feature type="region of interest" description="Disordered" evidence="1">
    <location>
        <begin position="1"/>
        <end position="92"/>
    </location>
</feature>
<reference evidence="3" key="1">
    <citation type="submission" date="2014-04" db="EMBL/GenBank/DDBJ databases">
        <title>Evolutionary Origins and Diversification of the Mycorrhizal Mutualists.</title>
        <authorList>
            <consortium name="DOE Joint Genome Institute"/>
            <consortium name="Mycorrhizal Genomics Consortium"/>
            <person name="Kohler A."/>
            <person name="Kuo A."/>
            <person name="Nagy L.G."/>
            <person name="Floudas D."/>
            <person name="Copeland A."/>
            <person name="Barry K.W."/>
            <person name="Cichocki N."/>
            <person name="Veneault-Fourrey C."/>
            <person name="LaButti K."/>
            <person name="Lindquist E.A."/>
            <person name="Lipzen A."/>
            <person name="Lundell T."/>
            <person name="Morin E."/>
            <person name="Murat C."/>
            <person name="Riley R."/>
            <person name="Ohm R."/>
            <person name="Sun H."/>
            <person name="Tunlid A."/>
            <person name="Henrissat B."/>
            <person name="Grigoriev I.V."/>
            <person name="Hibbett D.S."/>
            <person name="Martin F."/>
        </authorList>
    </citation>
    <scope>NUCLEOTIDE SEQUENCE [LARGE SCALE GENOMIC DNA]</scope>
    <source>
        <strain evidence="3">FD-334 SS-4</strain>
    </source>
</reference>
<evidence type="ECO:0000313" key="3">
    <source>
        <dbReference type="Proteomes" id="UP000054270"/>
    </source>
</evidence>
<gene>
    <name evidence="2" type="ORF">HYPSUDRAFT_59947</name>
</gene>
<dbReference type="AlphaFoldDB" id="A0A0D2N293"/>
<protein>
    <submittedName>
        <fullName evidence="2">Uncharacterized protein</fullName>
    </submittedName>
</protein>
<feature type="compositionally biased region" description="Polar residues" evidence="1">
    <location>
        <begin position="1"/>
        <end position="31"/>
    </location>
</feature>
<dbReference type="EMBL" id="KN817750">
    <property type="protein sequence ID" value="KJA13359.1"/>
    <property type="molecule type" value="Genomic_DNA"/>
</dbReference>
<evidence type="ECO:0000313" key="2">
    <source>
        <dbReference type="EMBL" id="KJA13359.1"/>
    </source>
</evidence>
<feature type="compositionally biased region" description="Polar residues" evidence="1">
    <location>
        <begin position="83"/>
        <end position="92"/>
    </location>
</feature>
<feature type="compositionally biased region" description="Polar residues" evidence="1">
    <location>
        <begin position="49"/>
        <end position="59"/>
    </location>
</feature>
<keyword evidence="3" id="KW-1185">Reference proteome</keyword>
<dbReference type="Proteomes" id="UP000054270">
    <property type="component" value="Unassembled WGS sequence"/>
</dbReference>
<name>A0A0D2N293_HYPSF</name>
<accession>A0A0D2N293</accession>
<evidence type="ECO:0000256" key="1">
    <source>
        <dbReference type="SAM" id="MobiDB-lite"/>
    </source>
</evidence>
<proteinExistence type="predicted"/>